<dbReference type="EMBL" id="JABSTQ010001578">
    <property type="protein sequence ID" value="KAG0444724.1"/>
    <property type="molecule type" value="Genomic_DNA"/>
</dbReference>
<organism evidence="1 2">
    <name type="scientific">Ixodes persulcatus</name>
    <name type="common">Taiga tick</name>
    <dbReference type="NCBI Taxonomy" id="34615"/>
    <lineage>
        <taxon>Eukaryota</taxon>
        <taxon>Metazoa</taxon>
        <taxon>Ecdysozoa</taxon>
        <taxon>Arthropoda</taxon>
        <taxon>Chelicerata</taxon>
        <taxon>Arachnida</taxon>
        <taxon>Acari</taxon>
        <taxon>Parasitiformes</taxon>
        <taxon>Ixodida</taxon>
        <taxon>Ixodoidea</taxon>
        <taxon>Ixodidae</taxon>
        <taxon>Ixodinae</taxon>
        <taxon>Ixodes</taxon>
    </lineage>
</organism>
<accession>A0AC60QYQ5</accession>
<sequence length="452" mass="51316">MRTRQLMSSAQWHDTRHVGGILSPDPEENQYWWNANHVLIPYCSSDAWSGSTNGKTEAGYAFMGSLIVQEVILELLDRGLYEAKMLLLAGSSAGGAGVLLNVDRVADLLGSLGSRVKVRGVADSGWFLDNEPFEPRECLEPHSCAPLEVIKRGMKLWQGQVPERCKPTYPEDEQWRCYFGYRIYPTLRAPTFVFQWLFDEAQMTVDNVAAPSSKAQWDYIHSMGSKLRSTLSNVTNWQSVQICGISLPQALRCWELQRHEHNHHEHHPRHHLYDRLPTRDNETNSPPSMVADMSLPAFPLVTAPHEARSKRRKGKRRRKNCKHRHRRKGSNRNNARRASAAATAAAAAAALADRRGRQSSPRPDSRHVQHRWRLHEDLCKHWLMDSCTWPQCNRHCPRMLNPLTGQEVDFLDLLRSFGLDMAAVALALGVDQKALGAMDHDTLLQLLTQHAV</sequence>
<keyword evidence="2" id="KW-1185">Reference proteome</keyword>
<protein>
    <submittedName>
        <fullName evidence="1">Uncharacterized protein</fullName>
    </submittedName>
</protein>
<gene>
    <name evidence="1" type="ORF">HPB47_013460</name>
</gene>
<comment type="caution">
    <text evidence="1">The sequence shown here is derived from an EMBL/GenBank/DDBJ whole genome shotgun (WGS) entry which is preliminary data.</text>
</comment>
<dbReference type="Proteomes" id="UP000805193">
    <property type="component" value="Unassembled WGS sequence"/>
</dbReference>
<proteinExistence type="predicted"/>
<name>A0AC60QYQ5_IXOPE</name>
<evidence type="ECO:0000313" key="2">
    <source>
        <dbReference type="Proteomes" id="UP000805193"/>
    </source>
</evidence>
<evidence type="ECO:0000313" key="1">
    <source>
        <dbReference type="EMBL" id="KAG0444724.1"/>
    </source>
</evidence>
<reference evidence="1 2" key="1">
    <citation type="journal article" date="2020" name="Cell">
        <title>Large-Scale Comparative Analyses of Tick Genomes Elucidate Their Genetic Diversity and Vector Capacities.</title>
        <authorList>
            <consortium name="Tick Genome and Microbiome Consortium (TIGMIC)"/>
            <person name="Jia N."/>
            <person name="Wang J."/>
            <person name="Shi W."/>
            <person name="Du L."/>
            <person name="Sun Y."/>
            <person name="Zhan W."/>
            <person name="Jiang J.F."/>
            <person name="Wang Q."/>
            <person name="Zhang B."/>
            <person name="Ji P."/>
            <person name="Bell-Sakyi L."/>
            <person name="Cui X.M."/>
            <person name="Yuan T.T."/>
            <person name="Jiang B.G."/>
            <person name="Yang W.F."/>
            <person name="Lam T.T."/>
            <person name="Chang Q.C."/>
            <person name="Ding S.J."/>
            <person name="Wang X.J."/>
            <person name="Zhu J.G."/>
            <person name="Ruan X.D."/>
            <person name="Zhao L."/>
            <person name="Wei J.T."/>
            <person name="Ye R.Z."/>
            <person name="Que T.C."/>
            <person name="Du C.H."/>
            <person name="Zhou Y.H."/>
            <person name="Cheng J.X."/>
            <person name="Dai P.F."/>
            <person name="Guo W.B."/>
            <person name="Han X.H."/>
            <person name="Huang E.J."/>
            <person name="Li L.F."/>
            <person name="Wei W."/>
            <person name="Gao Y.C."/>
            <person name="Liu J.Z."/>
            <person name="Shao H.Z."/>
            <person name="Wang X."/>
            <person name="Wang C.C."/>
            <person name="Yang T.C."/>
            <person name="Huo Q.B."/>
            <person name="Li W."/>
            <person name="Chen H.Y."/>
            <person name="Chen S.E."/>
            <person name="Zhou L.G."/>
            <person name="Ni X.B."/>
            <person name="Tian J.H."/>
            <person name="Sheng Y."/>
            <person name="Liu T."/>
            <person name="Pan Y.S."/>
            <person name="Xia L.Y."/>
            <person name="Li J."/>
            <person name="Zhao F."/>
            <person name="Cao W.C."/>
        </authorList>
    </citation>
    <scope>NUCLEOTIDE SEQUENCE [LARGE SCALE GENOMIC DNA]</scope>
    <source>
        <strain evidence="1">Iper-2018</strain>
    </source>
</reference>